<proteinExistence type="inferred from homology"/>
<dbReference type="PANTHER" id="PTHR11647">
    <property type="entry name" value="HYDRANTOINASE/DIHYDROPYRIMIDINASE FAMILY MEMBER"/>
    <property type="match status" value="1"/>
</dbReference>
<dbReference type="AlphaFoldDB" id="A0A1I5TIT4"/>
<dbReference type="InterPro" id="IPR011059">
    <property type="entry name" value="Metal-dep_hydrolase_composite"/>
</dbReference>
<dbReference type="CDD" id="cd01314">
    <property type="entry name" value="D-HYD"/>
    <property type="match status" value="1"/>
</dbReference>
<keyword evidence="8" id="KW-1185">Reference proteome</keyword>
<dbReference type="EMBL" id="FOXH01000006">
    <property type="protein sequence ID" value="SFP82935.1"/>
    <property type="molecule type" value="Genomic_DNA"/>
</dbReference>
<evidence type="ECO:0000256" key="3">
    <source>
        <dbReference type="ARBA" id="ARBA00022723"/>
    </source>
</evidence>
<dbReference type="Proteomes" id="UP000199306">
    <property type="component" value="Unassembled WGS sequence"/>
</dbReference>
<dbReference type="Gene3D" id="3.20.20.140">
    <property type="entry name" value="Metal-dependent hydrolases"/>
    <property type="match status" value="1"/>
</dbReference>
<feature type="domain" description="Amidohydrolase-related" evidence="6">
    <location>
        <begin position="49"/>
        <end position="435"/>
    </location>
</feature>
<comment type="PTM">
    <text evidence="5">Carbamylation allows a single lysine to coordinate two divalent metal cations.</text>
</comment>
<dbReference type="NCBIfam" id="TIGR02033">
    <property type="entry name" value="D-hydantoinase"/>
    <property type="match status" value="1"/>
</dbReference>
<dbReference type="FunFam" id="3.20.20.140:FF:000076">
    <property type="entry name" value="Dihydropyrimidinase like 2"/>
    <property type="match status" value="1"/>
</dbReference>
<reference evidence="7 8" key="1">
    <citation type="submission" date="2016-10" db="EMBL/GenBank/DDBJ databases">
        <authorList>
            <person name="de Groot N.N."/>
        </authorList>
    </citation>
    <scope>NUCLEOTIDE SEQUENCE [LARGE SCALE GENOMIC DNA]</scope>
    <source>
        <strain evidence="8">E92,LMG 26720,CCM 7988</strain>
    </source>
</reference>
<sequence length="460" mass="50898">MSILIKNGRIITSTLDFEGDLFIEGEKISALGKNLSVKADQEIDASGKLVFPGGIDPHVHLEMPFMGTFSSDTYETGTRAALFGGTTSVIDFILQKQGHSLYEAFNEWSGRATGNAVGDYSFHMAVTDFNEDTRKEIEALVNQEGITSFKMFMAYKGALMIDDRQLTGLMTEVKKQGGMVTAHATNGEMIDFLVAKFKEEGKLSPLYHYLSQPEVTEAEASGRFADIANYTGCPAYIVHMTCEGALNAVRNATRRNQNVFVETCIQYLTLDASLYDKGFESAKWVMSPPLREKKDQQTLWAGLNQGLVQVVATDHCPFFWKQKEMGSEDFSKIPNGHPAIEHRIELLYSEGVAKGKISLNKFVELTSGNAAKIFGMFPQKGTLSPGSDADIVIFDPLKKHSISAKTHHMNCDYSAYEGWELTGKCEKVLLRGKVVIDDNLCLVEKGNGKFIKRNKVSGKI</sequence>
<dbReference type="InterPro" id="IPR032466">
    <property type="entry name" value="Metal_Hydrolase"/>
</dbReference>
<evidence type="ECO:0000256" key="4">
    <source>
        <dbReference type="ARBA" id="ARBA00022801"/>
    </source>
</evidence>
<dbReference type="Gene3D" id="2.30.40.10">
    <property type="entry name" value="Urease, subunit C, domain 1"/>
    <property type="match status" value="1"/>
</dbReference>
<evidence type="ECO:0000259" key="6">
    <source>
        <dbReference type="Pfam" id="PF01979"/>
    </source>
</evidence>
<dbReference type="PANTHER" id="PTHR11647:SF1">
    <property type="entry name" value="COLLAPSIN RESPONSE MEDIATOR PROTEIN"/>
    <property type="match status" value="1"/>
</dbReference>
<keyword evidence="3" id="KW-0479">Metal-binding</keyword>
<organism evidence="7 8">
    <name type="scientific">Pseudarcicella hirudinis</name>
    <dbReference type="NCBI Taxonomy" id="1079859"/>
    <lineage>
        <taxon>Bacteria</taxon>
        <taxon>Pseudomonadati</taxon>
        <taxon>Bacteroidota</taxon>
        <taxon>Cytophagia</taxon>
        <taxon>Cytophagales</taxon>
        <taxon>Flectobacillaceae</taxon>
        <taxon>Pseudarcicella</taxon>
    </lineage>
</organism>
<dbReference type="InterPro" id="IPR006680">
    <property type="entry name" value="Amidohydro-rel"/>
</dbReference>
<dbReference type="InterPro" id="IPR011778">
    <property type="entry name" value="Hydantoinase/dihydroPyrase"/>
</dbReference>
<dbReference type="GO" id="GO:0016812">
    <property type="term" value="F:hydrolase activity, acting on carbon-nitrogen (but not peptide) bonds, in cyclic amides"/>
    <property type="evidence" value="ECO:0007669"/>
    <property type="project" value="TreeGrafter"/>
</dbReference>
<dbReference type="SUPFAM" id="SSF51338">
    <property type="entry name" value="Composite domain of metallo-dependent hydrolases"/>
    <property type="match status" value="2"/>
</dbReference>
<accession>A0A1I5TIT4</accession>
<evidence type="ECO:0000256" key="2">
    <source>
        <dbReference type="ARBA" id="ARBA00008829"/>
    </source>
</evidence>
<dbReference type="GO" id="GO:0005829">
    <property type="term" value="C:cytosol"/>
    <property type="evidence" value="ECO:0007669"/>
    <property type="project" value="TreeGrafter"/>
</dbReference>
<dbReference type="RefSeq" id="WP_092017184.1">
    <property type="nucleotide sequence ID" value="NZ_FOXH01000006.1"/>
</dbReference>
<dbReference type="Pfam" id="PF01979">
    <property type="entry name" value="Amidohydro_1"/>
    <property type="match status" value="1"/>
</dbReference>
<evidence type="ECO:0000313" key="8">
    <source>
        <dbReference type="Proteomes" id="UP000199306"/>
    </source>
</evidence>
<evidence type="ECO:0000256" key="5">
    <source>
        <dbReference type="PIRSR" id="PIRSR611778-50"/>
    </source>
</evidence>
<comment type="similarity">
    <text evidence="2">Belongs to the metallo-dependent hydrolases superfamily. Hydantoinase/dihydropyrimidinase family.</text>
</comment>
<keyword evidence="4" id="KW-0378">Hydrolase</keyword>
<name>A0A1I5TIT4_9BACT</name>
<dbReference type="OrthoDB" id="9765462at2"/>
<protein>
    <submittedName>
        <fullName evidence="7">Dihydropyrimidinase</fullName>
    </submittedName>
</protein>
<gene>
    <name evidence="7" type="ORF">SAMN04515674_10668</name>
</gene>
<dbReference type="STRING" id="1079859.SAMN04515674_10668"/>
<evidence type="ECO:0000256" key="1">
    <source>
        <dbReference type="ARBA" id="ARBA00001947"/>
    </source>
</evidence>
<evidence type="ECO:0000313" key="7">
    <source>
        <dbReference type="EMBL" id="SFP82935.1"/>
    </source>
</evidence>
<dbReference type="SUPFAM" id="SSF51556">
    <property type="entry name" value="Metallo-dependent hydrolases"/>
    <property type="match status" value="1"/>
</dbReference>
<dbReference type="InterPro" id="IPR050378">
    <property type="entry name" value="Metallo-dep_Hydrolases_sf"/>
</dbReference>
<dbReference type="GO" id="GO:0046872">
    <property type="term" value="F:metal ion binding"/>
    <property type="evidence" value="ECO:0007669"/>
    <property type="project" value="UniProtKB-KW"/>
</dbReference>
<comment type="cofactor">
    <cofactor evidence="1">
        <name>Zn(2+)</name>
        <dbReference type="ChEBI" id="CHEBI:29105"/>
    </cofactor>
</comment>
<feature type="modified residue" description="N6-carboxylysine" evidence="5">
    <location>
        <position position="150"/>
    </location>
</feature>